<keyword evidence="3 8" id="KW-0808">Transferase</keyword>
<gene>
    <name evidence="8" type="primary">gmk_3</name>
    <name evidence="8" type="ORF">RIL182_04049</name>
    <name evidence="7" type="ORF">ROSINTL182_06449</name>
</gene>
<dbReference type="Proteomes" id="UP000294398">
    <property type="component" value="Chromosome"/>
</dbReference>
<comment type="catalytic activity">
    <reaction evidence="5">
        <text>GMP + ATP = GDP + ADP</text>
        <dbReference type="Rhea" id="RHEA:20780"/>
        <dbReference type="ChEBI" id="CHEBI:30616"/>
        <dbReference type="ChEBI" id="CHEBI:58115"/>
        <dbReference type="ChEBI" id="CHEBI:58189"/>
        <dbReference type="ChEBI" id="CHEBI:456216"/>
        <dbReference type="EC" id="2.7.4.8"/>
    </reaction>
</comment>
<dbReference type="EMBL" id="ABYJ02000067">
    <property type="protein sequence ID" value="EEV01620.1"/>
    <property type="molecule type" value="Genomic_DNA"/>
</dbReference>
<dbReference type="PROSITE" id="PS50052">
    <property type="entry name" value="GUANYLATE_KINASE_2"/>
    <property type="match status" value="1"/>
</dbReference>
<dbReference type="EMBL" id="LR027880">
    <property type="protein sequence ID" value="VCV24128.1"/>
    <property type="molecule type" value="Genomic_DNA"/>
</dbReference>
<dbReference type="GO" id="GO:0004385">
    <property type="term" value="F:GMP kinase activity"/>
    <property type="evidence" value="ECO:0007669"/>
    <property type="project" value="UniProtKB-EC"/>
</dbReference>
<dbReference type="RefSeq" id="WP_006856577.1">
    <property type="nucleotide sequence ID" value="NZ_GG692718.1"/>
</dbReference>
<comment type="similarity">
    <text evidence="2">Belongs to the guanylate kinase family.</text>
</comment>
<organism evidence="7 9">
    <name type="scientific">Roseburia intestinalis L1-82</name>
    <dbReference type="NCBI Taxonomy" id="536231"/>
    <lineage>
        <taxon>Bacteria</taxon>
        <taxon>Bacillati</taxon>
        <taxon>Bacillota</taxon>
        <taxon>Clostridia</taxon>
        <taxon>Lachnospirales</taxon>
        <taxon>Lachnospiraceae</taxon>
        <taxon>Roseburia</taxon>
    </lineage>
</organism>
<dbReference type="AlphaFoldDB" id="C7G971"/>
<dbReference type="HOGENOM" id="CLU_1376102_0_0_9"/>
<comment type="function">
    <text evidence="1">Essential for recycling GMP and indirectly, cGMP.</text>
</comment>
<dbReference type="InterPro" id="IPR008145">
    <property type="entry name" value="GK/Ca_channel_bsu"/>
</dbReference>
<keyword evidence="10" id="KW-1185">Reference proteome</keyword>
<evidence type="ECO:0000256" key="3">
    <source>
        <dbReference type="ARBA" id="ARBA00022679"/>
    </source>
</evidence>
<evidence type="ECO:0000256" key="2">
    <source>
        <dbReference type="ARBA" id="ARBA00005790"/>
    </source>
</evidence>
<protein>
    <submittedName>
        <fullName evidence="8">Guanylate kinase</fullName>
        <ecNumber evidence="8">2.7.4.8</ecNumber>
    </submittedName>
</protein>
<name>C7G971_9FIRM</name>
<reference evidence="8 10" key="2">
    <citation type="submission" date="2018-09" db="EMBL/GenBank/DDBJ databases">
        <authorList>
            <person name="Petit M.-A."/>
            <person name="Lossouarn J."/>
        </authorList>
    </citation>
    <scope>NUCLEOTIDE SEQUENCE [LARGE SCALE GENOMIC DNA]</scope>
    <source>
        <strain evidence="8 10">L1-82</strain>
    </source>
</reference>
<proteinExistence type="inferred from homology"/>
<feature type="domain" description="Guanylate kinase-like" evidence="6">
    <location>
        <begin position="2"/>
        <end position="192"/>
    </location>
</feature>
<dbReference type="InterPro" id="IPR027417">
    <property type="entry name" value="P-loop_NTPase"/>
</dbReference>
<evidence type="ECO:0000313" key="8">
    <source>
        <dbReference type="EMBL" id="VCV24128.1"/>
    </source>
</evidence>
<dbReference type="EC" id="2.7.4.8" evidence="8"/>
<dbReference type="Proteomes" id="UP000004828">
    <property type="component" value="Unassembled WGS sequence"/>
</dbReference>
<sequence length="195" mass="22974">MGKIYYMMGKSSSGKDTLYGMLMKDEKLRLKTVVPYTTRPMRAGEENGVSYYFCDEDTVEKLEAEGKIIELRAYHTIHGIWKYFTVADHQVDLDHQSYLLIGTLESYLKIREYFGTENVVPIYIEVEDGMRLQRALERERRQENPKYEELCRRFLADEKDFSEEKLKEAGITKRFCNESLEETENAIAAYIEEQE</sequence>
<keyword evidence="4 8" id="KW-0418">Kinase</keyword>
<evidence type="ECO:0000313" key="10">
    <source>
        <dbReference type="Proteomes" id="UP000294398"/>
    </source>
</evidence>
<evidence type="ECO:0000256" key="4">
    <source>
        <dbReference type="ARBA" id="ARBA00022777"/>
    </source>
</evidence>
<dbReference type="InterPro" id="IPR008144">
    <property type="entry name" value="Guanylate_kin-like_dom"/>
</dbReference>
<dbReference type="Gene3D" id="3.40.50.300">
    <property type="entry name" value="P-loop containing nucleotide triphosphate hydrolases"/>
    <property type="match status" value="1"/>
</dbReference>
<evidence type="ECO:0000256" key="5">
    <source>
        <dbReference type="ARBA" id="ARBA00048594"/>
    </source>
</evidence>
<dbReference type="Pfam" id="PF00625">
    <property type="entry name" value="Guanylate_kin"/>
    <property type="match status" value="1"/>
</dbReference>
<dbReference type="SUPFAM" id="SSF52540">
    <property type="entry name" value="P-loop containing nucleoside triphosphate hydrolases"/>
    <property type="match status" value="1"/>
</dbReference>
<reference evidence="7 9" key="1">
    <citation type="submission" date="2009-08" db="EMBL/GenBank/DDBJ databases">
        <authorList>
            <person name="Weinstock G."/>
            <person name="Sodergren E."/>
            <person name="Clifton S."/>
            <person name="Fulton L."/>
            <person name="Fulton B."/>
            <person name="Courtney L."/>
            <person name="Fronick C."/>
            <person name="Harrison M."/>
            <person name="Strong C."/>
            <person name="Farmer C."/>
            <person name="Delahaunty K."/>
            <person name="Markovic C."/>
            <person name="Hall O."/>
            <person name="Minx P."/>
            <person name="Tomlinson C."/>
            <person name="Mitreva M."/>
            <person name="Nelson J."/>
            <person name="Hou S."/>
            <person name="Wollam A."/>
            <person name="Pepin K.H."/>
            <person name="Johnson M."/>
            <person name="Bhonagiri V."/>
            <person name="Nash W.E."/>
            <person name="Warren W."/>
            <person name="Chinwalla A."/>
            <person name="Mardis E.R."/>
            <person name="Wilson R.K."/>
        </authorList>
    </citation>
    <scope>NUCLEOTIDE SEQUENCE [LARGE SCALE GENOMIC DNA]</scope>
    <source>
        <strain evidence="7 9">L1-82</strain>
    </source>
</reference>
<evidence type="ECO:0000259" key="6">
    <source>
        <dbReference type="PROSITE" id="PS50052"/>
    </source>
</evidence>
<evidence type="ECO:0000313" key="7">
    <source>
        <dbReference type="EMBL" id="EEV01620.1"/>
    </source>
</evidence>
<dbReference type="GeneID" id="61435262"/>
<evidence type="ECO:0000256" key="1">
    <source>
        <dbReference type="ARBA" id="ARBA00003531"/>
    </source>
</evidence>
<dbReference type="GO" id="GO:0005829">
    <property type="term" value="C:cytosol"/>
    <property type="evidence" value="ECO:0007669"/>
    <property type="project" value="TreeGrafter"/>
</dbReference>
<dbReference type="SMART" id="SM00072">
    <property type="entry name" value="GuKc"/>
    <property type="match status" value="1"/>
</dbReference>
<dbReference type="PANTHER" id="PTHR23117">
    <property type="entry name" value="GUANYLATE KINASE-RELATED"/>
    <property type="match status" value="1"/>
</dbReference>
<evidence type="ECO:0000313" key="9">
    <source>
        <dbReference type="Proteomes" id="UP000004828"/>
    </source>
</evidence>
<dbReference type="PANTHER" id="PTHR23117:SF13">
    <property type="entry name" value="GUANYLATE KINASE"/>
    <property type="match status" value="1"/>
</dbReference>
<accession>C7G971</accession>